<dbReference type="AlphaFoldDB" id="X1PXY0"/>
<comment type="caution">
    <text evidence="1">The sequence shown here is derived from an EMBL/GenBank/DDBJ whole genome shotgun (WGS) entry which is preliminary data.</text>
</comment>
<name>X1PXY0_9ZZZZ</name>
<accession>X1PXY0</accession>
<feature type="non-terminal residue" evidence="1">
    <location>
        <position position="1"/>
    </location>
</feature>
<gene>
    <name evidence="1" type="ORF">S06H3_66868</name>
</gene>
<proteinExistence type="predicted"/>
<feature type="non-terminal residue" evidence="1">
    <location>
        <position position="43"/>
    </location>
</feature>
<evidence type="ECO:0000313" key="1">
    <source>
        <dbReference type="EMBL" id="GAI61137.1"/>
    </source>
</evidence>
<organism evidence="1">
    <name type="scientific">marine sediment metagenome</name>
    <dbReference type="NCBI Taxonomy" id="412755"/>
    <lineage>
        <taxon>unclassified sequences</taxon>
        <taxon>metagenomes</taxon>
        <taxon>ecological metagenomes</taxon>
    </lineage>
</organism>
<dbReference type="EMBL" id="BARV01045860">
    <property type="protein sequence ID" value="GAI61137.1"/>
    <property type="molecule type" value="Genomic_DNA"/>
</dbReference>
<reference evidence="1" key="1">
    <citation type="journal article" date="2014" name="Front. Microbiol.">
        <title>High frequency of phylogenetically diverse reductive dehalogenase-homologous genes in deep subseafloor sedimentary metagenomes.</title>
        <authorList>
            <person name="Kawai M."/>
            <person name="Futagami T."/>
            <person name="Toyoda A."/>
            <person name="Takaki Y."/>
            <person name="Nishi S."/>
            <person name="Hori S."/>
            <person name="Arai W."/>
            <person name="Tsubouchi T."/>
            <person name="Morono Y."/>
            <person name="Uchiyama I."/>
            <person name="Ito T."/>
            <person name="Fujiyama A."/>
            <person name="Inagaki F."/>
            <person name="Takami H."/>
        </authorList>
    </citation>
    <scope>NUCLEOTIDE SEQUENCE</scope>
    <source>
        <strain evidence="1">Expedition CK06-06</strain>
    </source>
</reference>
<protein>
    <submittedName>
        <fullName evidence="1">Uncharacterized protein</fullName>
    </submittedName>
</protein>
<sequence>DEKKSLAEIGKLGEVTKQRISQLMEEWKYPRRASGWRKHESKF</sequence>